<name>M4BC60_HYAAE</name>
<accession>M4BC60</accession>
<dbReference type="EMBL" id="JH598126">
    <property type="status" value="NOT_ANNOTATED_CDS"/>
    <property type="molecule type" value="Genomic_DNA"/>
</dbReference>
<dbReference type="EnsemblProtists" id="HpaT803875">
    <property type="protein sequence ID" value="HpaP803875"/>
    <property type="gene ID" value="HpaG803875"/>
</dbReference>
<evidence type="ECO:0000313" key="2">
    <source>
        <dbReference type="Proteomes" id="UP000011713"/>
    </source>
</evidence>
<protein>
    <submittedName>
        <fullName evidence="1">Uncharacterized protein</fullName>
    </submittedName>
</protein>
<dbReference type="VEuPathDB" id="FungiDB:HpaG803875"/>
<dbReference type="InParanoid" id="M4BC60"/>
<reference evidence="2" key="1">
    <citation type="journal article" date="2010" name="Science">
        <title>Signatures of adaptation to obligate biotrophy in the Hyaloperonospora arabidopsidis genome.</title>
        <authorList>
            <person name="Baxter L."/>
            <person name="Tripathy S."/>
            <person name="Ishaque N."/>
            <person name="Boot N."/>
            <person name="Cabral A."/>
            <person name="Kemen E."/>
            <person name="Thines M."/>
            <person name="Ah-Fong A."/>
            <person name="Anderson R."/>
            <person name="Badejoko W."/>
            <person name="Bittner-Eddy P."/>
            <person name="Boore J.L."/>
            <person name="Chibucos M.C."/>
            <person name="Coates M."/>
            <person name="Dehal P."/>
            <person name="Delehaunty K."/>
            <person name="Dong S."/>
            <person name="Downton P."/>
            <person name="Dumas B."/>
            <person name="Fabro G."/>
            <person name="Fronick C."/>
            <person name="Fuerstenberg S.I."/>
            <person name="Fulton L."/>
            <person name="Gaulin E."/>
            <person name="Govers F."/>
            <person name="Hughes L."/>
            <person name="Humphray S."/>
            <person name="Jiang R.H."/>
            <person name="Judelson H."/>
            <person name="Kamoun S."/>
            <person name="Kyung K."/>
            <person name="Meijer H."/>
            <person name="Minx P."/>
            <person name="Morris P."/>
            <person name="Nelson J."/>
            <person name="Phuntumart V."/>
            <person name="Qutob D."/>
            <person name="Rehmany A."/>
            <person name="Rougon-Cardoso A."/>
            <person name="Ryden P."/>
            <person name="Torto-Alalibo T."/>
            <person name="Studholme D."/>
            <person name="Wang Y."/>
            <person name="Win J."/>
            <person name="Wood J."/>
            <person name="Clifton S.W."/>
            <person name="Rogers J."/>
            <person name="Van den Ackerveken G."/>
            <person name="Jones J.D."/>
            <person name="McDowell J.M."/>
            <person name="Beynon J."/>
            <person name="Tyler B.M."/>
        </authorList>
    </citation>
    <scope>NUCLEOTIDE SEQUENCE [LARGE SCALE GENOMIC DNA]</scope>
    <source>
        <strain evidence="2">Emoy2</strain>
    </source>
</reference>
<dbReference type="AlphaFoldDB" id="M4BC60"/>
<organism evidence="1 2">
    <name type="scientific">Hyaloperonospora arabidopsidis (strain Emoy2)</name>
    <name type="common">Downy mildew agent</name>
    <name type="synonym">Peronospora arabidopsidis</name>
    <dbReference type="NCBI Taxonomy" id="559515"/>
    <lineage>
        <taxon>Eukaryota</taxon>
        <taxon>Sar</taxon>
        <taxon>Stramenopiles</taxon>
        <taxon>Oomycota</taxon>
        <taxon>Peronosporomycetes</taxon>
        <taxon>Peronosporales</taxon>
        <taxon>Peronosporaceae</taxon>
        <taxon>Hyaloperonospora</taxon>
    </lineage>
</organism>
<evidence type="ECO:0000313" key="1">
    <source>
        <dbReference type="EnsemblProtists" id="HpaP803875"/>
    </source>
</evidence>
<proteinExistence type="predicted"/>
<dbReference type="HOGENOM" id="CLU_2710111_0_0_1"/>
<sequence>MDNGNCSRSIAKCCVGWDARRRRHNYFFETPTPAIIVADAVTLLNFLAEGASIEEESEFFDDVNCGCDDDSRS</sequence>
<dbReference type="Proteomes" id="UP000011713">
    <property type="component" value="Unassembled WGS sequence"/>
</dbReference>
<reference evidence="1" key="2">
    <citation type="submission" date="2015-06" db="UniProtKB">
        <authorList>
            <consortium name="EnsemblProtists"/>
        </authorList>
    </citation>
    <scope>IDENTIFICATION</scope>
    <source>
        <strain evidence="1">Emoy2</strain>
    </source>
</reference>
<keyword evidence="2" id="KW-1185">Reference proteome</keyword>